<sequence>MTVPGTHSRPAELPRSRKLLYVVVLGMLTALGPFTIDLYLPAIPALRDDLDITEAAAQLTLTGAIFGLAAGQLVVGPLSDRVGRRVPLVAAALLHVAASVGASMSDELGVLMVFRVLQGFGAAGGSVVAIAMVRDMFSGLRLVKMMSYVALVNGMAPIFAPVIGSQLLLVMDWQGLFAILAVYGAAAVVAGVLLLAETLPPERRQAAGTSVLTRYAAVLRDRIFVGLLLVGGFNFSALFSYLSASPFVFQDLYGLTEQQYGFLFMVNSLGIVAGVQTSARLVRRFGAQWIIAAATAAQLVFAAAIIVNDQLGLGFWGTAVPLWLFICATGFNFPCIQALALHRHGARAGTAAALLGAATFGFSGAISPVVGLLGVGSATPMASVMAGCIALAIAALWLIVRPRTVPVMD</sequence>
<accession>A0ABV4UNH1</accession>
<dbReference type="InterPro" id="IPR020846">
    <property type="entry name" value="MFS_dom"/>
</dbReference>
<gene>
    <name evidence="10" type="ORF">ACETWP_11445</name>
</gene>
<dbReference type="CDD" id="cd17320">
    <property type="entry name" value="MFS_MdfA_MDR_like"/>
    <property type="match status" value="1"/>
</dbReference>
<dbReference type="Proteomes" id="UP001575652">
    <property type="component" value="Unassembled WGS sequence"/>
</dbReference>
<feature type="transmembrane region" description="Helical" evidence="8">
    <location>
        <begin position="320"/>
        <end position="341"/>
    </location>
</feature>
<dbReference type="PROSITE" id="PS00216">
    <property type="entry name" value="SUGAR_TRANSPORT_1"/>
    <property type="match status" value="1"/>
</dbReference>
<keyword evidence="7 8" id="KW-0472">Membrane</keyword>
<evidence type="ECO:0000256" key="5">
    <source>
        <dbReference type="ARBA" id="ARBA00022692"/>
    </source>
</evidence>
<comment type="similarity">
    <text evidence="2">Belongs to the major facilitator superfamily. Bcr/CmlA family.</text>
</comment>
<dbReference type="InterPro" id="IPR011701">
    <property type="entry name" value="MFS"/>
</dbReference>
<evidence type="ECO:0000256" key="3">
    <source>
        <dbReference type="ARBA" id="ARBA00022448"/>
    </source>
</evidence>
<protein>
    <submittedName>
        <fullName evidence="10">Multidrug effflux MFS transporter</fullName>
    </submittedName>
</protein>
<dbReference type="EMBL" id="JBHDLJ010000008">
    <property type="protein sequence ID" value="MFB0835205.1"/>
    <property type="molecule type" value="Genomic_DNA"/>
</dbReference>
<dbReference type="InterPro" id="IPR036259">
    <property type="entry name" value="MFS_trans_sf"/>
</dbReference>
<keyword evidence="4" id="KW-1003">Cell membrane</keyword>
<dbReference type="SUPFAM" id="SSF103473">
    <property type="entry name" value="MFS general substrate transporter"/>
    <property type="match status" value="1"/>
</dbReference>
<dbReference type="Gene3D" id="1.20.1720.10">
    <property type="entry name" value="Multidrug resistance protein D"/>
    <property type="match status" value="1"/>
</dbReference>
<evidence type="ECO:0000313" key="11">
    <source>
        <dbReference type="Proteomes" id="UP001575652"/>
    </source>
</evidence>
<name>A0ABV4UNH1_9MICC</name>
<evidence type="ECO:0000256" key="4">
    <source>
        <dbReference type="ARBA" id="ARBA00022475"/>
    </source>
</evidence>
<keyword evidence="5 8" id="KW-0812">Transmembrane</keyword>
<dbReference type="PANTHER" id="PTHR23502:SF132">
    <property type="entry name" value="POLYAMINE TRANSPORTER 2-RELATED"/>
    <property type="match status" value="1"/>
</dbReference>
<reference evidence="10 11" key="1">
    <citation type="submission" date="2024-09" db="EMBL/GenBank/DDBJ databases">
        <authorList>
            <person name="Salinas-Garcia M.A."/>
            <person name="Prieme A."/>
        </authorList>
    </citation>
    <scope>NUCLEOTIDE SEQUENCE [LARGE SCALE GENOMIC DNA]</scope>
    <source>
        <strain evidence="10 11">DSM 21081</strain>
    </source>
</reference>
<evidence type="ECO:0000256" key="8">
    <source>
        <dbReference type="SAM" id="Phobius"/>
    </source>
</evidence>
<evidence type="ECO:0000256" key="1">
    <source>
        <dbReference type="ARBA" id="ARBA00004651"/>
    </source>
</evidence>
<feature type="transmembrane region" description="Helical" evidence="8">
    <location>
        <begin position="145"/>
        <end position="169"/>
    </location>
</feature>
<feature type="transmembrane region" description="Helical" evidence="8">
    <location>
        <begin position="289"/>
        <end position="308"/>
    </location>
</feature>
<feature type="transmembrane region" description="Helical" evidence="8">
    <location>
        <begin position="19"/>
        <end position="43"/>
    </location>
</feature>
<dbReference type="RefSeq" id="WP_373972388.1">
    <property type="nucleotide sequence ID" value="NZ_JBHDLJ010000008.1"/>
</dbReference>
<dbReference type="Pfam" id="PF07690">
    <property type="entry name" value="MFS_1"/>
    <property type="match status" value="1"/>
</dbReference>
<evidence type="ECO:0000256" key="2">
    <source>
        <dbReference type="ARBA" id="ARBA00006236"/>
    </source>
</evidence>
<proteinExistence type="inferred from homology"/>
<feature type="transmembrane region" description="Helical" evidence="8">
    <location>
        <begin position="55"/>
        <end position="74"/>
    </location>
</feature>
<keyword evidence="11" id="KW-1185">Reference proteome</keyword>
<dbReference type="InterPro" id="IPR005829">
    <property type="entry name" value="Sugar_transporter_CS"/>
</dbReference>
<feature type="transmembrane region" description="Helical" evidence="8">
    <location>
        <begin position="381"/>
        <end position="400"/>
    </location>
</feature>
<feature type="transmembrane region" description="Helical" evidence="8">
    <location>
        <begin position="175"/>
        <end position="196"/>
    </location>
</feature>
<dbReference type="NCBIfam" id="TIGR00710">
    <property type="entry name" value="efflux_Bcr_CflA"/>
    <property type="match status" value="1"/>
</dbReference>
<evidence type="ECO:0000256" key="7">
    <source>
        <dbReference type="ARBA" id="ARBA00023136"/>
    </source>
</evidence>
<dbReference type="InterPro" id="IPR004812">
    <property type="entry name" value="Efflux_drug-R_Bcr/CmlA"/>
</dbReference>
<comment type="caution">
    <text evidence="10">The sequence shown here is derived from an EMBL/GenBank/DDBJ whole genome shotgun (WGS) entry which is preliminary data.</text>
</comment>
<feature type="transmembrane region" description="Helical" evidence="8">
    <location>
        <begin position="223"/>
        <end position="242"/>
    </location>
</feature>
<feature type="domain" description="Major facilitator superfamily (MFS) profile" evidence="9">
    <location>
        <begin position="18"/>
        <end position="405"/>
    </location>
</feature>
<organism evidence="10 11">
    <name type="scientific">Arthrobacter halodurans</name>
    <dbReference type="NCBI Taxonomy" id="516699"/>
    <lineage>
        <taxon>Bacteria</taxon>
        <taxon>Bacillati</taxon>
        <taxon>Actinomycetota</taxon>
        <taxon>Actinomycetes</taxon>
        <taxon>Micrococcales</taxon>
        <taxon>Micrococcaceae</taxon>
        <taxon>Arthrobacter</taxon>
    </lineage>
</organism>
<dbReference type="PANTHER" id="PTHR23502">
    <property type="entry name" value="MAJOR FACILITATOR SUPERFAMILY"/>
    <property type="match status" value="1"/>
</dbReference>
<feature type="transmembrane region" description="Helical" evidence="8">
    <location>
        <begin position="262"/>
        <end position="282"/>
    </location>
</feature>
<evidence type="ECO:0000313" key="10">
    <source>
        <dbReference type="EMBL" id="MFB0835205.1"/>
    </source>
</evidence>
<evidence type="ECO:0000256" key="6">
    <source>
        <dbReference type="ARBA" id="ARBA00022989"/>
    </source>
</evidence>
<feature type="transmembrane region" description="Helical" evidence="8">
    <location>
        <begin position="353"/>
        <end position="375"/>
    </location>
</feature>
<dbReference type="PROSITE" id="PS50850">
    <property type="entry name" value="MFS"/>
    <property type="match status" value="1"/>
</dbReference>
<evidence type="ECO:0000259" key="9">
    <source>
        <dbReference type="PROSITE" id="PS50850"/>
    </source>
</evidence>
<keyword evidence="3" id="KW-0813">Transport</keyword>
<comment type="subcellular location">
    <subcellularLocation>
        <location evidence="1">Cell membrane</location>
        <topology evidence="1">Multi-pass membrane protein</topology>
    </subcellularLocation>
</comment>
<feature type="transmembrane region" description="Helical" evidence="8">
    <location>
        <begin position="110"/>
        <end position="133"/>
    </location>
</feature>
<keyword evidence="6 8" id="KW-1133">Transmembrane helix</keyword>
<feature type="transmembrane region" description="Helical" evidence="8">
    <location>
        <begin position="86"/>
        <end position="104"/>
    </location>
</feature>